<dbReference type="OrthoDB" id="1925259at2759"/>
<organism evidence="4 5">
    <name type="scientific">Dioscorea zingiberensis</name>
    <dbReference type="NCBI Taxonomy" id="325984"/>
    <lineage>
        <taxon>Eukaryota</taxon>
        <taxon>Viridiplantae</taxon>
        <taxon>Streptophyta</taxon>
        <taxon>Embryophyta</taxon>
        <taxon>Tracheophyta</taxon>
        <taxon>Spermatophyta</taxon>
        <taxon>Magnoliopsida</taxon>
        <taxon>Liliopsida</taxon>
        <taxon>Dioscoreales</taxon>
        <taxon>Dioscoreaceae</taxon>
        <taxon>Dioscorea</taxon>
    </lineage>
</organism>
<dbReference type="EMBL" id="JAGGNH010000001">
    <property type="protein sequence ID" value="KAJ0987728.1"/>
    <property type="molecule type" value="Genomic_DNA"/>
</dbReference>
<proteinExistence type="predicted"/>
<evidence type="ECO:0000259" key="2">
    <source>
        <dbReference type="Pfam" id="PF14309"/>
    </source>
</evidence>
<name>A0A9D5DBB7_9LILI</name>
<dbReference type="Pfam" id="PF14383">
    <property type="entry name" value="VARLMGL"/>
    <property type="match status" value="1"/>
</dbReference>
<gene>
    <name evidence="4" type="ORF">J5N97_006084</name>
</gene>
<reference evidence="4" key="2">
    <citation type="journal article" date="2022" name="Hortic Res">
        <title>The genome of Dioscorea zingiberensis sheds light on the biosynthesis, origin and evolution of the medicinally important diosgenin saponins.</title>
        <authorList>
            <person name="Li Y."/>
            <person name="Tan C."/>
            <person name="Li Z."/>
            <person name="Guo J."/>
            <person name="Li S."/>
            <person name="Chen X."/>
            <person name="Wang C."/>
            <person name="Dai X."/>
            <person name="Yang H."/>
            <person name="Song W."/>
            <person name="Hou L."/>
            <person name="Xu J."/>
            <person name="Tong Z."/>
            <person name="Xu A."/>
            <person name="Yuan X."/>
            <person name="Wang W."/>
            <person name="Yang Q."/>
            <person name="Chen L."/>
            <person name="Sun Z."/>
            <person name="Wang K."/>
            <person name="Pan B."/>
            <person name="Chen J."/>
            <person name="Bao Y."/>
            <person name="Liu F."/>
            <person name="Qi X."/>
            <person name="Gang D.R."/>
            <person name="Wen J."/>
            <person name="Li J."/>
        </authorList>
    </citation>
    <scope>NUCLEOTIDE SEQUENCE</scope>
    <source>
        <strain evidence="4">Dzin_1.0</strain>
    </source>
</reference>
<dbReference type="PANTHER" id="PTHR46836">
    <property type="entry name" value="AFADIN"/>
    <property type="match status" value="1"/>
</dbReference>
<evidence type="ECO:0008006" key="6">
    <source>
        <dbReference type="Google" id="ProtNLM"/>
    </source>
</evidence>
<feature type="domain" description="DUF3741" evidence="3">
    <location>
        <begin position="106"/>
        <end position="122"/>
    </location>
</feature>
<sequence length="965" mass="109087">MDHRSTQRRKESSRWWRREKAYRYLRPAACDLVSMGRAHRPAGNGEFGERINVSRKTLDDIYVTDCPIGESSIAPDFNRNLSKTSSGKPMKVVEEMQKEKESRHSSPSVIARLMGLDALPPQVVHNKPREMRCYFQKTSGLHDKHVFHDYYSSGKARNDYQEVKDVFEIMETSKVEKKGSKTATEGLENSKGTDADIEFIRQKFTDAKDFSTDEIIDDSEVLNDVSEVLDHDKDFFLKFLQEPNSLFPKNFQDVKSIPSKHPSDVTILKSSMATKLKGCELSNKSGRRAERCTPVQKDWSTRKPANVEHSLPLSQKLSKSQYADKIGACINPTEIVILKPSLEKEEKIDKRILLSGSSGSSISHDQSHVEFRSSRTKNLNAEGRNRRKFNDVGTTENKVKGSSEMGRNISKVMGNDASRDIERILASRFNKYISGDSTDYMSQMTYHKNYKRAQRSSIDFTDQYKHHKTASELSVNREGRRRLSQRWKIAHQFGEIALGDRGSNTLAEILSLSNKEMLKTITGSSITRKISGEKSARDGMLPELGCSLTSSNRATWKDACNFPISTYSASSSITLRNMKVNRRGKPGAYDNYSTLNNVHGLGTCNPIDEKLYQRGRFTFRKSKCCSTVSCSCNSSKPEYKLASWDAHVNSEISNKFNLNNLLEGNSLLPDDVISHKDQLLDNRDPNLHLVTCVDQESQIGHSLVGNLHPCYYDRLHSGSPVILKELEHASPVSVLESASEGENYTSGCFEGVNADLLGLRSQLQLLKLESEDVEESGVLVLSNVDTEGVHCSSISLGGMLEELKDAEDREFSYLVDVLIDSGIGGASCDRIFDACYSPEYPVCPDVFEKLEKKYRVLVEWSSSERKLLFDIINIVLMELLAPCMDLHPWVKSKKMFGPMCARERLVEETWHMIARLRKELSRGNPEDKVLDPMWFDIGDDVDIIGREIEGMLKEHLLQELVTDFI</sequence>
<feature type="domain" description="DUF3741" evidence="1">
    <location>
        <begin position="201"/>
        <end position="245"/>
    </location>
</feature>
<dbReference type="PANTHER" id="PTHR46836:SF8">
    <property type="entry name" value="AFADIN"/>
    <property type="match status" value="1"/>
</dbReference>
<dbReference type="Pfam" id="PF12552">
    <property type="entry name" value="DUF3741"/>
    <property type="match status" value="1"/>
</dbReference>
<evidence type="ECO:0000313" key="4">
    <source>
        <dbReference type="EMBL" id="KAJ0987728.1"/>
    </source>
</evidence>
<dbReference type="InterPro" id="IPR025486">
    <property type="entry name" value="DUF4378"/>
</dbReference>
<feature type="domain" description="DUF4378" evidence="2">
    <location>
        <begin position="810"/>
        <end position="959"/>
    </location>
</feature>
<dbReference type="InterPro" id="IPR022212">
    <property type="entry name" value="DUF3741"/>
</dbReference>
<evidence type="ECO:0000259" key="3">
    <source>
        <dbReference type="Pfam" id="PF14383"/>
    </source>
</evidence>
<dbReference type="InterPro" id="IPR032795">
    <property type="entry name" value="DUF3741-assoc"/>
</dbReference>
<dbReference type="Proteomes" id="UP001085076">
    <property type="component" value="Miscellaneous, Linkage group lg01"/>
</dbReference>
<accession>A0A9D5DBB7</accession>
<reference evidence="4" key="1">
    <citation type="submission" date="2021-03" db="EMBL/GenBank/DDBJ databases">
        <authorList>
            <person name="Li Z."/>
            <person name="Yang C."/>
        </authorList>
    </citation>
    <scope>NUCLEOTIDE SEQUENCE</scope>
    <source>
        <strain evidence="4">Dzin_1.0</strain>
        <tissue evidence="4">Leaf</tissue>
    </source>
</reference>
<keyword evidence="5" id="KW-1185">Reference proteome</keyword>
<evidence type="ECO:0000259" key="1">
    <source>
        <dbReference type="Pfam" id="PF12552"/>
    </source>
</evidence>
<dbReference type="AlphaFoldDB" id="A0A9D5DBB7"/>
<comment type="caution">
    <text evidence="4">The sequence shown here is derived from an EMBL/GenBank/DDBJ whole genome shotgun (WGS) entry which is preliminary data.</text>
</comment>
<protein>
    <recommendedName>
        <fullName evidence="6">DUF4378 domain-containing protein</fullName>
    </recommendedName>
</protein>
<evidence type="ECO:0000313" key="5">
    <source>
        <dbReference type="Proteomes" id="UP001085076"/>
    </source>
</evidence>
<dbReference type="Pfam" id="PF14309">
    <property type="entry name" value="DUF4378"/>
    <property type="match status" value="1"/>
</dbReference>